<dbReference type="InParanoid" id="A0A7J8F6B5"/>
<reference evidence="1 2" key="1">
    <citation type="journal article" date="2020" name="Nature">
        <title>Six reference-quality genomes reveal evolution of bat adaptations.</title>
        <authorList>
            <person name="Jebb D."/>
            <person name="Huang Z."/>
            <person name="Pippel M."/>
            <person name="Hughes G.M."/>
            <person name="Lavrichenko K."/>
            <person name="Devanna P."/>
            <person name="Winkler S."/>
            <person name="Jermiin L.S."/>
            <person name="Skirmuntt E.C."/>
            <person name="Katzourakis A."/>
            <person name="Burkitt-Gray L."/>
            <person name="Ray D.A."/>
            <person name="Sullivan K.A.M."/>
            <person name="Roscito J.G."/>
            <person name="Kirilenko B.M."/>
            <person name="Davalos L.M."/>
            <person name="Corthals A.P."/>
            <person name="Power M.L."/>
            <person name="Jones G."/>
            <person name="Ransome R.D."/>
            <person name="Dechmann D.K.N."/>
            <person name="Locatelli A.G."/>
            <person name="Puechmaille S.J."/>
            <person name="Fedrigo O."/>
            <person name="Jarvis E.D."/>
            <person name="Hiller M."/>
            <person name="Vernes S.C."/>
            <person name="Myers E.W."/>
            <person name="Teeling E.C."/>
        </authorList>
    </citation>
    <scope>NUCLEOTIDE SEQUENCE [LARGE SCALE GENOMIC DNA]</scope>
    <source>
        <strain evidence="1">MMolMol1</strain>
        <tissue evidence="1">Muscle</tissue>
    </source>
</reference>
<evidence type="ECO:0000313" key="2">
    <source>
        <dbReference type="Proteomes" id="UP000550707"/>
    </source>
</evidence>
<gene>
    <name evidence="1" type="ORF">HJG59_002232</name>
</gene>
<dbReference type="Proteomes" id="UP000550707">
    <property type="component" value="Unassembled WGS sequence"/>
</dbReference>
<organism evidence="1 2">
    <name type="scientific">Molossus molossus</name>
    <name type="common">Pallas' mastiff bat</name>
    <name type="synonym">Vespertilio molossus</name>
    <dbReference type="NCBI Taxonomy" id="27622"/>
    <lineage>
        <taxon>Eukaryota</taxon>
        <taxon>Metazoa</taxon>
        <taxon>Chordata</taxon>
        <taxon>Craniata</taxon>
        <taxon>Vertebrata</taxon>
        <taxon>Euteleostomi</taxon>
        <taxon>Mammalia</taxon>
        <taxon>Eutheria</taxon>
        <taxon>Laurasiatheria</taxon>
        <taxon>Chiroptera</taxon>
        <taxon>Yangochiroptera</taxon>
        <taxon>Molossidae</taxon>
        <taxon>Molossus</taxon>
    </lineage>
</organism>
<proteinExistence type="predicted"/>
<evidence type="ECO:0000313" key="1">
    <source>
        <dbReference type="EMBL" id="KAF6443284.1"/>
    </source>
</evidence>
<sequence length="115" mass="13187">MLKQMTEGWQAQVTAGRVSGVLKRPIMRRGYLLEREKFGFTWDHNLEDVGAATERQEGKEATRTEVQDARWEHDLLRTFIHVLQSKLPLAITFTMFFSSSALKSVVRTVTVTGNF</sequence>
<accession>A0A7J8F6B5</accession>
<protein>
    <submittedName>
        <fullName evidence="1">Coiled-coil domain containing 163</fullName>
    </submittedName>
</protein>
<dbReference type="EMBL" id="JACASF010000012">
    <property type="protein sequence ID" value="KAF6443284.1"/>
    <property type="molecule type" value="Genomic_DNA"/>
</dbReference>
<dbReference type="AlphaFoldDB" id="A0A7J8F6B5"/>
<name>A0A7J8F6B5_MOLMO</name>
<keyword evidence="2" id="KW-1185">Reference proteome</keyword>
<comment type="caution">
    <text evidence="1">The sequence shown here is derived from an EMBL/GenBank/DDBJ whole genome shotgun (WGS) entry which is preliminary data.</text>
</comment>